<dbReference type="Pfam" id="PF02775">
    <property type="entry name" value="TPP_enzyme_C"/>
    <property type="match status" value="1"/>
</dbReference>
<evidence type="ECO:0000256" key="10">
    <source>
        <dbReference type="ARBA" id="ARBA00023304"/>
    </source>
</evidence>
<evidence type="ECO:0000256" key="1">
    <source>
        <dbReference type="ARBA" id="ARBA00004974"/>
    </source>
</evidence>
<sequence>MEMTGAEIVVRSLADEGVEHVFGYPGGSVLYIYDEIFKQDKFKHILVRHEQAAVHAADAYSRVSNRVGVALVTSGPGVTNAVTGLATAYMDSIPLVMLTGQVPTAAIGQDAFQEADTVGITRPCVKHNFLVKDVKDLAETIRKAFYIARTGRPGPVLVDIPKDITVARCKYHPPSGEIRMRSYSPVVKGHQGQIKKAVQLLLQAERPMIYTGGGVILSDAAPELTRLVQMVDAPVTNTLMGLGAFPASDRRFVGMPGMHGTYEANMAMQHCDVLVAIGARFDDRVIGNPRHFAQNARKIVHIDIDPSSISKRVKVDVPIVGDVKDVLGDFIAQYEAASRDAPSEPGRLAPWWKQIEAWRGRECLKYRRSDDVIKPQFVIEKLWEVTGGEAFVTSDVGQHQMWAAQYYRFEKPRRWVNSGGLGTMGVGLPYAMGVQMAHPGADVAVITGEGSIQMNIQELSTCHQYGLSPKVLCLNNRYLGMVRQWQQIDYGSRYAESYMDSLPDFVKLVEAYGHVGLRIERPGDVEGALREAFGKHKKRLVFLDFITDRTENVWPMVKAGKGLTEMLLGSEDL</sequence>
<evidence type="ECO:0000259" key="12">
    <source>
        <dbReference type="Pfam" id="PF00205"/>
    </source>
</evidence>
<dbReference type="PANTHER" id="PTHR18968">
    <property type="entry name" value="THIAMINE PYROPHOSPHATE ENZYMES"/>
    <property type="match status" value="1"/>
</dbReference>
<evidence type="ECO:0000256" key="11">
    <source>
        <dbReference type="RuleBase" id="RU003591"/>
    </source>
</evidence>
<organism evidence="15 16">
    <name type="scientific">Pigmentiphaga soli</name>
    <dbReference type="NCBI Taxonomy" id="1007095"/>
    <lineage>
        <taxon>Bacteria</taxon>
        <taxon>Pseudomonadati</taxon>
        <taxon>Pseudomonadota</taxon>
        <taxon>Betaproteobacteria</taxon>
        <taxon>Burkholderiales</taxon>
        <taxon>Alcaligenaceae</taxon>
        <taxon>Pigmentiphaga</taxon>
    </lineage>
</organism>
<comment type="cofactor">
    <cofactor evidence="11">
        <name>Mg(2+)</name>
        <dbReference type="ChEBI" id="CHEBI:18420"/>
    </cofactor>
    <text evidence="11">Binds 1 Mg(2+) ion per subunit.</text>
</comment>
<comment type="catalytic activity">
    <reaction evidence="11">
        <text>2 pyruvate + H(+) = (2S)-2-acetolactate + CO2</text>
        <dbReference type="Rhea" id="RHEA:25249"/>
        <dbReference type="ChEBI" id="CHEBI:15361"/>
        <dbReference type="ChEBI" id="CHEBI:15378"/>
        <dbReference type="ChEBI" id="CHEBI:16526"/>
        <dbReference type="ChEBI" id="CHEBI:58476"/>
        <dbReference type="EC" id="2.2.1.6"/>
    </reaction>
</comment>
<dbReference type="Pfam" id="PF00205">
    <property type="entry name" value="TPP_enzyme_M"/>
    <property type="match status" value="1"/>
</dbReference>
<keyword evidence="6 11" id="KW-0808">Transferase</keyword>
<dbReference type="NCBIfam" id="TIGR00118">
    <property type="entry name" value="acolac_lg"/>
    <property type="match status" value="1"/>
</dbReference>
<evidence type="ECO:0000259" key="13">
    <source>
        <dbReference type="Pfam" id="PF02775"/>
    </source>
</evidence>
<evidence type="ECO:0000256" key="7">
    <source>
        <dbReference type="ARBA" id="ARBA00022723"/>
    </source>
</evidence>
<keyword evidence="8 11" id="KW-0460">Magnesium</keyword>
<keyword evidence="5 11" id="KW-0028">Amino-acid biosynthesis</keyword>
<dbReference type="CDD" id="cd07035">
    <property type="entry name" value="TPP_PYR_POX_like"/>
    <property type="match status" value="1"/>
</dbReference>
<evidence type="ECO:0000256" key="9">
    <source>
        <dbReference type="ARBA" id="ARBA00023052"/>
    </source>
</evidence>
<comment type="caution">
    <text evidence="15">The sequence shown here is derived from an EMBL/GenBank/DDBJ whole genome shotgun (WGS) entry which is preliminary data.</text>
</comment>
<evidence type="ECO:0000256" key="8">
    <source>
        <dbReference type="ARBA" id="ARBA00022842"/>
    </source>
</evidence>
<accession>A0ABP8GPE4</accession>
<dbReference type="InterPro" id="IPR012000">
    <property type="entry name" value="Thiamin_PyroP_enz_cen_dom"/>
</dbReference>
<evidence type="ECO:0000256" key="4">
    <source>
        <dbReference type="ARBA" id="ARBA00013145"/>
    </source>
</evidence>
<evidence type="ECO:0000256" key="3">
    <source>
        <dbReference type="ARBA" id="ARBA00007812"/>
    </source>
</evidence>
<keyword evidence="10 11" id="KW-0100">Branched-chain amino acid biosynthesis</keyword>
<dbReference type="NCBIfam" id="NF005409">
    <property type="entry name" value="PRK06965.1"/>
    <property type="match status" value="1"/>
</dbReference>
<comment type="cofactor">
    <cofactor evidence="11">
        <name>thiamine diphosphate</name>
        <dbReference type="ChEBI" id="CHEBI:58937"/>
    </cofactor>
    <text evidence="11">Binds 1 thiamine pyrophosphate per subunit.</text>
</comment>
<dbReference type="SUPFAM" id="SSF52518">
    <property type="entry name" value="Thiamin diphosphate-binding fold (THDP-binding)"/>
    <property type="match status" value="2"/>
</dbReference>
<gene>
    <name evidence="15" type="ORF">GCM10023144_13440</name>
</gene>
<dbReference type="InterPro" id="IPR012001">
    <property type="entry name" value="Thiamin_PyroP_enz_TPP-bd_dom"/>
</dbReference>
<dbReference type="RefSeq" id="WP_345247610.1">
    <property type="nucleotide sequence ID" value="NZ_BAABFO010000005.1"/>
</dbReference>
<dbReference type="PANTHER" id="PTHR18968:SF13">
    <property type="entry name" value="ACETOLACTATE SYNTHASE CATALYTIC SUBUNIT, MITOCHONDRIAL"/>
    <property type="match status" value="1"/>
</dbReference>
<feature type="domain" description="Thiamine pyrophosphate enzyme central" evidence="12">
    <location>
        <begin position="194"/>
        <end position="327"/>
    </location>
</feature>
<comment type="pathway">
    <text evidence="2 11">Amino-acid biosynthesis; L-valine biosynthesis; L-valine from pyruvate: step 1/4.</text>
</comment>
<evidence type="ECO:0000256" key="6">
    <source>
        <dbReference type="ARBA" id="ARBA00022679"/>
    </source>
</evidence>
<dbReference type="EMBL" id="BAABFO010000005">
    <property type="protein sequence ID" value="GAA4328051.1"/>
    <property type="molecule type" value="Genomic_DNA"/>
</dbReference>
<comment type="pathway">
    <text evidence="1 11">Amino-acid biosynthesis; L-isoleucine biosynthesis; L-isoleucine from 2-oxobutanoate: step 1/4.</text>
</comment>
<keyword evidence="7 11" id="KW-0479">Metal-binding</keyword>
<evidence type="ECO:0000313" key="15">
    <source>
        <dbReference type="EMBL" id="GAA4328051.1"/>
    </source>
</evidence>
<dbReference type="InterPro" id="IPR045229">
    <property type="entry name" value="TPP_enz"/>
</dbReference>
<dbReference type="Pfam" id="PF02776">
    <property type="entry name" value="TPP_enzyme_N"/>
    <property type="match status" value="1"/>
</dbReference>
<evidence type="ECO:0000256" key="5">
    <source>
        <dbReference type="ARBA" id="ARBA00022605"/>
    </source>
</evidence>
<feature type="domain" description="Thiamine pyrophosphate enzyme TPP-binding" evidence="13">
    <location>
        <begin position="395"/>
        <end position="544"/>
    </location>
</feature>
<dbReference type="InterPro" id="IPR012846">
    <property type="entry name" value="Acetolactate_synth_lsu"/>
</dbReference>
<comment type="similarity">
    <text evidence="3 11">Belongs to the TPP enzyme family.</text>
</comment>
<dbReference type="Proteomes" id="UP001501671">
    <property type="component" value="Unassembled WGS sequence"/>
</dbReference>
<evidence type="ECO:0000313" key="16">
    <source>
        <dbReference type="Proteomes" id="UP001501671"/>
    </source>
</evidence>
<dbReference type="Gene3D" id="3.40.50.970">
    <property type="match status" value="2"/>
</dbReference>
<proteinExistence type="inferred from homology"/>
<feature type="domain" description="Thiamine pyrophosphate enzyme N-terminal TPP-binding" evidence="14">
    <location>
        <begin position="3"/>
        <end position="118"/>
    </location>
</feature>
<dbReference type="InterPro" id="IPR029061">
    <property type="entry name" value="THDP-binding"/>
</dbReference>
<dbReference type="SUPFAM" id="SSF52467">
    <property type="entry name" value="DHS-like NAD/FAD-binding domain"/>
    <property type="match status" value="1"/>
</dbReference>
<dbReference type="InterPro" id="IPR039368">
    <property type="entry name" value="AHAS_TPP"/>
</dbReference>
<evidence type="ECO:0000256" key="2">
    <source>
        <dbReference type="ARBA" id="ARBA00005025"/>
    </source>
</evidence>
<protein>
    <recommendedName>
        <fullName evidence="4 11">Acetolactate synthase</fullName>
        <ecNumber evidence="4 11">2.2.1.6</ecNumber>
    </recommendedName>
</protein>
<dbReference type="InterPro" id="IPR011766">
    <property type="entry name" value="TPP_enzyme_TPP-bd"/>
</dbReference>
<name>A0ABP8GPE4_9BURK</name>
<evidence type="ECO:0000259" key="14">
    <source>
        <dbReference type="Pfam" id="PF02776"/>
    </source>
</evidence>
<dbReference type="Gene3D" id="3.40.50.1220">
    <property type="entry name" value="TPP-binding domain"/>
    <property type="match status" value="1"/>
</dbReference>
<keyword evidence="9 11" id="KW-0786">Thiamine pyrophosphate</keyword>
<dbReference type="InterPro" id="IPR029035">
    <property type="entry name" value="DHS-like_NAD/FAD-binding_dom"/>
</dbReference>
<dbReference type="EC" id="2.2.1.6" evidence="4 11"/>
<reference evidence="16" key="1">
    <citation type="journal article" date="2019" name="Int. J. Syst. Evol. Microbiol.">
        <title>The Global Catalogue of Microorganisms (GCM) 10K type strain sequencing project: providing services to taxonomists for standard genome sequencing and annotation.</title>
        <authorList>
            <consortium name="The Broad Institute Genomics Platform"/>
            <consortium name="The Broad Institute Genome Sequencing Center for Infectious Disease"/>
            <person name="Wu L."/>
            <person name="Ma J."/>
        </authorList>
    </citation>
    <scope>NUCLEOTIDE SEQUENCE [LARGE SCALE GENOMIC DNA]</scope>
    <source>
        <strain evidence="16">JCM 17666</strain>
    </source>
</reference>
<dbReference type="CDD" id="cd02015">
    <property type="entry name" value="TPP_AHAS"/>
    <property type="match status" value="1"/>
</dbReference>
<keyword evidence="16" id="KW-1185">Reference proteome</keyword>